<dbReference type="AlphaFoldDB" id="A0A5J4PXP8"/>
<dbReference type="EMBL" id="SNRY01005900">
    <property type="protein sequence ID" value="KAA6313832.1"/>
    <property type="molecule type" value="Genomic_DNA"/>
</dbReference>
<organism evidence="1">
    <name type="scientific">termite gut metagenome</name>
    <dbReference type="NCBI Taxonomy" id="433724"/>
    <lineage>
        <taxon>unclassified sequences</taxon>
        <taxon>metagenomes</taxon>
        <taxon>organismal metagenomes</taxon>
    </lineage>
</organism>
<gene>
    <name evidence="1" type="ORF">EZS27_035458</name>
</gene>
<proteinExistence type="predicted"/>
<reference evidence="1" key="1">
    <citation type="submission" date="2019-03" db="EMBL/GenBank/DDBJ databases">
        <title>Single cell metagenomics reveals metabolic interactions within the superorganism composed of flagellate Streblomastix strix and complex community of Bacteroidetes bacteria on its surface.</title>
        <authorList>
            <person name="Treitli S.C."/>
            <person name="Kolisko M."/>
            <person name="Husnik F."/>
            <person name="Keeling P."/>
            <person name="Hampl V."/>
        </authorList>
    </citation>
    <scope>NUCLEOTIDE SEQUENCE</scope>
    <source>
        <strain evidence="1">STM</strain>
    </source>
</reference>
<evidence type="ECO:0000313" key="1">
    <source>
        <dbReference type="EMBL" id="KAA6313832.1"/>
    </source>
</evidence>
<accession>A0A5J4PXP8</accession>
<protein>
    <submittedName>
        <fullName evidence="1">Uncharacterized protein</fullName>
    </submittedName>
</protein>
<sequence length="95" mass="11080">MKSYTENKSRAICKKIIEVLERSEMDIDNTISINETDLTDVLEELRISNLDFNRVAKLKKAVSFEGYKIVYKDTKVLKVEKEEEMTLGEIPLKYC</sequence>
<name>A0A5J4PXP8_9ZZZZ</name>
<comment type="caution">
    <text evidence="1">The sequence shown here is derived from an EMBL/GenBank/DDBJ whole genome shotgun (WGS) entry which is preliminary data.</text>
</comment>